<reference evidence="2 3" key="1">
    <citation type="journal article" date="2015" name="PLoS Pathog.">
        <title>Leptomonas seymouri: Adaptations to the Dixenous Life Cycle Analyzed by Genome Sequencing, Transcriptome Profiling and Co-infection with Leishmania donovani.</title>
        <authorList>
            <person name="Kraeva N."/>
            <person name="Butenko A."/>
            <person name="Hlavacova J."/>
            <person name="Kostygov A."/>
            <person name="Myskova J."/>
            <person name="Grybchuk D."/>
            <person name="Lestinova T."/>
            <person name="Votypka J."/>
            <person name="Volf P."/>
            <person name="Opperdoes F."/>
            <person name="Flegontov P."/>
            <person name="Lukes J."/>
            <person name="Yurchenko V."/>
        </authorList>
    </citation>
    <scope>NUCLEOTIDE SEQUENCE [LARGE SCALE GENOMIC DNA]</scope>
    <source>
        <strain evidence="2 3">ATCC 30220</strain>
    </source>
</reference>
<name>A0A0N0P556_LEPSE</name>
<dbReference type="EMBL" id="LJSK01000150">
    <property type="protein sequence ID" value="KPI86069.1"/>
    <property type="molecule type" value="Genomic_DNA"/>
</dbReference>
<evidence type="ECO:0000313" key="2">
    <source>
        <dbReference type="EMBL" id="KPI86069.1"/>
    </source>
</evidence>
<proteinExistence type="predicted"/>
<organism evidence="2 3">
    <name type="scientific">Leptomonas seymouri</name>
    <dbReference type="NCBI Taxonomy" id="5684"/>
    <lineage>
        <taxon>Eukaryota</taxon>
        <taxon>Discoba</taxon>
        <taxon>Euglenozoa</taxon>
        <taxon>Kinetoplastea</taxon>
        <taxon>Metakinetoplastina</taxon>
        <taxon>Trypanosomatida</taxon>
        <taxon>Trypanosomatidae</taxon>
        <taxon>Leishmaniinae</taxon>
        <taxon>Leptomonas</taxon>
    </lineage>
</organism>
<feature type="compositionally biased region" description="Pro residues" evidence="1">
    <location>
        <begin position="1"/>
        <end position="11"/>
    </location>
</feature>
<accession>A0A0N0P556</accession>
<feature type="compositionally biased region" description="Basic and acidic residues" evidence="1">
    <location>
        <begin position="59"/>
        <end position="80"/>
    </location>
</feature>
<evidence type="ECO:0000256" key="1">
    <source>
        <dbReference type="SAM" id="MobiDB-lite"/>
    </source>
</evidence>
<dbReference type="VEuPathDB" id="TriTrypDB:Lsey_0150_0120"/>
<evidence type="ECO:0000313" key="3">
    <source>
        <dbReference type="Proteomes" id="UP000038009"/>
    </source>
</evidence>
<gene>
    <name evidence="2" type="ORF">ABL78_4871</name>
</gene>
<protein>
    <submittedName>
        <fullName evidence="2">Uncharacterized protein</fullName>
    </submittedName>
</protein>
<feature type="compositionally biased region" description="Basic and acidic residues" evidence="1">
    <location>
        <begin position="25"/>
        <end position="52"/>
    </location>
</feature>
<feature type="region of interest" description="Disordered" evidence="1">
    <location>
        <begin position="25"/>
        <end position="106"/>
    </location>
</feature>
<sequence length="141" mass="15206">MSTAPAPPPPRHTYKDQLFFTGRLAELHELRPSEMSRHNTADGSAEDIRRPDTPLAAHMMKEGEGGMSGKGERANSKEEGGGLQLARNRGIPGEFNVPNEDDSNEGNTLPLSLSLYKYTITASHAPPALLPHVVVRAEPAA</sequence>
<keyword evidence="3" id="KW-1185">Reference proteome</keyword>
<dbReference type="AlphaFoldDB" id="A0A0N0P556"/>
<comment type="caution">
    <text evidence="2">The sequence shown here is derived from an EMBL/GenBank/DDBJ whole genome shotgun (WGS) entry which is preliminary data.</text>
</comment>
<feature type="region of interest" description="Disordered" evidence="1">
    <location>
        <begin position="1"/>
        <end position="20"/>
    </location>
</feature>
<dbReference type="Proteomes" id="UP000038009">
    <property type="component" value="Unassembled WGS sequence"/>
</dbReference>